<keyword evidence="20" id="KW-1185">Reference proteome</keyword>
<reference evidence="19 20" key="1">
    <citation type="submission" date="2013-11" db="EMBL/GenBank/DDBJ databases">
        <title>Draft genome of the bovine lungworm Dictyocaulus viviparus.</title>
        <authorList>
            <person name="Mitreva M."/>
        </authorList>
    </citation>
    <scope>NUCLEOTIDE SEQUENCE [LARGE SCALE GENOMIC DNA]</scope>
    <source>
        <strain evidence="19 20">HannoverDv2000</strain>
    </source>
</reference>
<dbReference type="GO" id="GO:0007601">
    <property type="term" value="P:visual perception"/>
    <property type="evidence" value="ECO:0007669"/>
    <property type="project" value="UniProtKB-KW"/>
</dbReference>
<evidence type="ECO:0000256" key="5">
    <source>
        <dbReference type="ARBA" id="ARBA00022692"/>
    </source>
</evidence>
<dbReference type="GO" id="GO:0044877">
    <property type="term" value="F:protein-containing complex binding"/>
    <property type="evidence" value="ECO:0007669"/>
    <property type="project" value="TreeGrafter"/>
</dbReference>
<feature type="compositionally biased region" description="Polar residues" evidence="16">
    <location>
        <begin position="38"/>
        <end position="65"/>
    </location>
</feature>
<feature type="transmembrane region" description="Helical" evidence="17">
    <location>
        <begin position="340"/>
        <end position="361"/>
    </location>
</feature>
<dbReference type="AlphaFoldDB" id="A0A0D8Y9W8"/>
<dbReference type="GO" id="GO:0017071">
    <property type="term" value="C:intracellular cyclic nucleotide activated cation channel complex"/>
    <property type="evidence" value="ECO:0007669"/>
    <property type="project" value="TreeGrafter"/>
</dbReference>
<evidence type="ECO:0000256" key="14">
    <source>
        <dbReference type="ARBA" id="ARBA00034430"/>
    </source>
</evidence>
<evidence type="ECO:0000256" key="8">
    <source>
        <dbReference type="ARBA" id="ARBA00022992"/>
    </source>
</evidence>
<dbReference type="Proteomes" id="UP000053766">
    <property type="component" value="Unassembled WGS sequence"/>
</dbReference>
<evidence type="ECO:0000256" key="4">
    <source>
        <dbReference type="ARBA" id="ARBA00022606"/>
    </source>
</evidence>
<keyword evidence="6" id="KW-0547">Nucleotide-binding</keyword>
<dbReference type="FunFam" id="2.60.120.10:FF:000020">
    <property type="entry name" value="Cyclic nucleotide-gated channel beta 3"/>
    <property type="match status" value="1"/>
</dbReference>
<dbReference type="GO" id="GO:0005222">
    <property type="term" value="F:intracellularly cAMP-activated cation channel activity"/>
    <property type="evidence" value="ECO:0007669"/>
    <property type="project" value="TreeGrafter"/>
</dbReference>
<dbReference type="Gene3D" id="1.10.287.630">
    <property type="entry name" value="Helix hairpin bin"/>
    <property type="match status" value="1"/>
</dbReference>
<evidence type="ECO:0000259" key="18">
    <source>
        <dbReference type="PROSITE" id="PS50042"/>
    </source>
</evidence>
<feature type="transmembrane region" description="Helical" evidence="17">
    <location>
        <begin position="232"/>
        <end position="252"/>
    </location>
</feature>
<comment type="subcellular location">
    <subcellularLocation>
        <location evidence="1">Membrane</location>
        <topology evidence="1">Multi-pass membrane protein</topology>
    </subcellularLocation>
</comment>
<dbReference type="FunFam" id="1.10.287.70:FF:000072">
    <property type="entry name" value="Cyclic nucleotide gated channel beta 3"/>
    <property type="match status" value="1"/>
</dbReference>
<accession>A0A0D8Y9W8</accession>
<evidence type="ECO:0000256" key="12">
    <source>
        <dbReference type="ARBA" id="ARBA00023303"/>
    </source>
</evidence>
<dbReference type="InterPro" id="IPR014710">
    <property type="entry name" value="RmlC-like_jellyroll"/>
</dbReference>
<dbReference type="PANTHER" id="PTHR45638">
    <property type="entry name" value="CYCLIC NUCLEOTIDE-GATED CATION CHANNEL SUBUNIT A"/>
    <property type="match status" value="1"/>
</dbReference>
<evidence type="ECO:0000256" key="11">
    <source>
        <dbReference type="ARBA" id="ARBA00023286"/>
    </source>
</evidence>
<dbReference type="OrthoDB" id="421226at2759"/>
<keyword evidence="7 17" id="KW-1133">Transmembrane helix</keyword>
<evidence type="ECO:0000256" key="16">
    <source>
        <dbReference type="SAM" id="MobiDB-lite"/>
    </source>
</evidence>
<dbReference type="InterPro" id="IPR018490">
    <property type="entry name" value="cNMP-bd_dom_sf"/>
</dbReference>
<dbReference type="GO" id="GO:0005223">
    <property type="term" value="F:intracellularly cGMP-activated cation channel activity"/>
    <property type="evidence" value="ECO:0007669"/>
    <property type="project" value="TreeGrafter"/>
</dbReference>
<dbReference type="InterPro" id="IPR005821">
    <property type="entry name" value="Ion_trans_dom"/>
</dbReference>
<feature type="domain" description="Cyclic nucleotide-binding" evidence="18">
    <location>
        <begin position="516"/>
        <end position="634"/>
    </location>
</feature>
<keyword evidence="8" id="KW-0142">cGMP-binding</keyword>
<evidence type="ECO:0000313" key="20">
    <source>
        <dbReference type="Proteomes" id="UP000053766"/>
    </source>
</evidence>
<evidence type="ECO:0000256" key="7">
    <source>
        <dbReference type="ARBA" id="ARBA00022989"/>
    </source>
</evidence>
<dbReference type="SUPFAM" id="SSF81324">
    <property type="entry name" value="Voltage-gated potassium channels"/>
    <property type="match status" value="1"/>
</dbReference>
<dbReference type="PROSITE" id="PS50042">
    <property type="entry name" value="CNMP_BINDING_3"/>
    <property type="match status" value="1"/>
</dbReference>
<gene>
    <name evidence="19" type="ORF">DICVIV_00866</name>
</gene>
<keyword evidence="5 17" id="KW-0812">Transmembrane</keyword>
<evidence type="ECO:0000256" key="2">
    <source>
        <dbReference type="ARBA" id="ARBA00022448"/>
    </source>
</evidence>
<keyword evidence="3" id="KW-0140">cGMP</keyword>
<dbReference type="GO" id="GO:0030553">
    <property type="term" value="F:cGMP binding"/>
    <property type="evidence" value="ECO:0007669"/>
    <property type="project" value="UniProtKB-KW"/>
</dbReference>
<dbReference type="PROSITE" id="PS00889">
    <property type="entry name" value="CNMP_BINDING_2"/>
    <property type="match status" value="1"/>
</dbReference>
<proteinExistence type="predicted"/>
<dbReference type="InterPro" id="IPR018488">
    <property type="entry name" value="cNMP-bd_CS"/>
</dbReference>
<dbReference type="GO" id="GO:0005886">
    <property type="term" value="C:plasma membrane"/>
    <property type="evidence" value="ECO:0007669"/>
    <property type="project" value="TreeGrafter"/>
</dbReference>
<organism evidence="19 20">
    <name type="scientific">Dictyocaulus viviparus</name>
    <name type="common">Bovine lungworm</name>
    <dbReference type="NCBI Taxonomy" id="29172"/>
    <lineage>
        <taxon>Eukaryota</taxon>
        <taxon>Metazoa</taxon>
        <taxon>Ecdysozoa</taxon>
        <taxon>Nematoda</taxon>
        <taxon>Chromadorea</taxon>
        <taxon>Rhabditida</taxon>
        <taxon>Rhabditina</taxon>
        <taxon>Rhabditomorpha</taxon>
        <taxon>Strongyloidea</taxon>
        <taxon>Metastrongylidae</taxon>
        <taxon>Dictyocaulus</taxon>
    </lineage>
</organism>
<dbReference type="CDD" id="cd00038">
    <property type="entry name" value="CAP_ED"/>
    <property type="match status" value="1"/>
</dbReference>
<evidence type="ECO:0000256" key="6">
    <source>
        <dbReference type="ARBA" id="ARBA00022741"/>
    </source>
</evidence>
<keyword evidence="12" id="KW-0407">Ion channel</keyword>
<dbReference type="Pfam" id="PF00520">
    <property type="entry name" value="Ion_trans"/>
    <property type="match status" value="1"/>
</dbReference>
<evidence type="ECO:0000256" key="9">
    <source>
        <dbReference type="ARBA" id="ARBA00023065"/>
    </source>
</evidence>
<reference evidence="20" key="2">
    <citation type="journal article" date="2016" name="Sci. Rep.">
        <title>Dictyocaulus viviparus genome, variome and transcriptome elucidate lungworm biology and support future intervention.</title>
        <authorList>
            <person name="McNulty S.N."/>
            <person name="Strube C."/>
            <person name="Rosa B.A."/>
            <person name="Martin J.C."/>
            <person name="Tyagi R."/>
            <person name="Choi Y.J."/>
            <person name="Wang Q."/>
            <person name="Hallsworth Pepin K."/>
            <person name="Zhang X."/>
            <person name="Ozersky P."/>
            <person name="Wilson R.K."/>
            <person name="Sternberg P.W."/>
            <person name="Gasser R.B."/>
            <person name="Mitreva M."/>
        </authorList>
    </citation>
    <scope>NUCLEOTIDE SEQUENCE [LARGE SCALE GENOMIC DNA]</scope>
    <source>
        <strain evidence="20">HannoverDv2000</strain>
    </source>
</reference>
<dbReference type="Gene3D" id="2.60.120.10">
    <property type="entry name" value="Jelly Rolls"/>
    <property type="match status" value="1"/>
</dbReference>
<dbReference type="InterPro" id="IPR050866">
    <property type="entry name" value="CNG_cation_channel"/>
</dbReference>
<evidence type="ECO:0000256" key="10">
    <source>
        <dbReference type="ARBA" id="ARBA00023136"/>
    </source>
</evidence>
<keyword evidence="13" id="KW-0844">Vision</keyword>
<protein>
    <submittedName>
        <fullName evidence="19">Cyclic nucleotide-binding domain protein</fullName>
    </submittedName>
</protein>
<keyword evidence="10 17" id="KW-0472">Membrane</keyword>
<dbReference type="SMART" id="SM00100">
    <property type="entry name" value="cNMP"/>
    <property type="match status" value="1"/>
</dbReference>
<dbReference type="STRING" id="29172.A0A0D8Y9W8"/>
<name>A0A0D8Y9W8_DICVI</name>
<feature type="transmembrane region" description="Helical" evidence="17">
    <location>
        <begin position="412"/>
        <end position="431"/>
    </location>
</feature>
<dbReference type="Gene3D" id="1.10.287.70">
    <property type="match status" value="1"/>
</dbReference>
<dbReference type="InterPro" id="IPR000595">
    <property type="entry name" value="cNMP-bd_dom"/>
</dbReference>
<keyword evidence="11" id="KW-1071">Ligand-gated ion channel</keyword>
<evidence type="ECO:0000256" key="13">
    <source>
        <dbReference type="ARBA" id="ARBA00023305"/>
    </source>
</evidence>
<evidence type="ECO:0000256" key="3">
    <source>
        <dbReference type="ARBA" id="ARBA00022535"/>
    </source>
</evidence>
<dbReference type="SUPFAM" id="SSF51206">
    <property type="entry name" value="cAMP-binding domain-like"/>
    <property type="match status" value="1"/>
</dbReference>
<evidence type="ECO:0000256" key="17">
    <source>
        <dbReference type="SAM" id="Phobius"/>
    </source>
</evidence>
<dbReference type="PANTHER" id="PTHR45638:SF1">
    <property type="entry name" value="CYCLIC NUCLEOTIDE-GATED ION CHANNEL SUBUNIT B, ISOFORM A"/>
    <property type="match status" value="1"/>
</dbReference>
<feature type="transmembrane region" description="Helical" evidence="17">
    <location>
        <begin position="198"/>
        <end position="220"/>
    </location>
</feature>
<dbReference type="EMBL" id="KN716157">
    <property type="protein sequence ID" value="KJH52997.1"/>
    <property type="molecule type" value="Genomic_DNA"/>
</dbReference>
<keyword evidence="9" id="KW-0406">Ion transport</keyword>
<feature type="compositionally biased region" description="Polar residues" evidence="16">
    <location>
        <begin position="79"/>
        <end position="88"/>
    </location>
</feature>
<comment type="catalytic activity">
    <reaction evidence="15">
        <text>Na(+)(in) = Na(+)(out)</text>
        <dbReference type="Rhea" id="RHEA:34963"/>
        <dbReference type="ChEBI" id="CHEBI:29101"/>
    </reaction>
</comment>
<dbReference type="FunFam" id="1.10.287.630:FF:000001">
    <property type="entry name" value="Cyclic nucleotide-gated channel alpha 3"/>
    <property type="match status" value="1"/>
</dbReference>
<keyword evidence="4" id="KW-0716">Sensory transduction</keyword>
<feature type="region of interest" description="Disordered" evidence="16">
    <location>
        <begin position="38"/>
        <end position="101"/>
    </location>
</feature>
<comment type="catalytic activity">
    <reaction evidence="14">
        <text>K(+)(in) = K(+)(out)</text>
        <dbReference type="Rhea" id="RHEA:29463"/>
        <dbReference type="ChEBI" id="CHEBI:29103"/>
    </reaction>
</comment>
<evidence type="ECO:0000256" key="1">
    <source>
        <dbReference type="ARBA" id="ARBA00004141"/>
    </source>
</evidence>
<keyword evidence="2" id="KW-0813">Transport</keyword>
<evidence type="ECO:0000256" key="15">
    <source>
        <dbReference type="ARBA" id="ARBA00036239"/>
    </source>
</evidence>
<dbReference type="Pfam" id="PF00027">
    <property type="entry name" value="cNMP_binding"/>
    <property type="match status" value="1"/>
</dbReference>
<sequence length="649" mass="74969">MKLIVCKTSSMERQTDSIVNRVQHRQFLVLDYHKQSQPQKLDDFPSSSPRNNESIHSPPVCSNTKPVIIHVEDEDGLRIQNSSNSPSLDSEELVRKPSQVSEKIKDDDVKSQISFIMKERLHTMAKEVQRRTSAVRESLMQETTEETISTASFGGPIDEHRPSLMSLIGLQKESQGDKSDEEMDCRWLPRSLHPHGQFYMMWLFLVTSAFLYNAFCIPLRSSYPYQSKSNLVYWLTLDYICDFIYLIDMILIKPRLRFMRGGISVKTRNETLRHYLVSSMFKLDLLAILPTDLIYIYSGPTPIWRLNKLAKIQSFWQLFDLLDNSFSSPSVIRVTRTLSYMIYIIHCNSCIYYLLSAWQAFGQIAYYENGKWYLNKWVYNNQGNAYIRCFYFTAAVATSTGNNPAPTNVIEYVYMTCSWMMGVFVFALLLGQIRDIVSNANRTREEYRRHMDMALSECKRLGLSKELTNKVRDWFIYTWEQQKTLDEKKLIEKLPLKLQTDLALSVHYNTLSKVQLFQDCDRTLLRDLVLKLRPVIYLPGDMICKKGSLFSFLFHFVKNSGDVGKEMYIVNQGVLQVVGGDNNEKVFAELVQGSVFGEISLLAIGGNNRRTASIRAKGYATLFVLAKEDLNDVIKYYPQAQVLLKRKAA</sequence>
<evidence type="ECO:0000313" key="19">
    <source>
        <dbReference type="EMBL" id="KJH52997.1"/>
    </source>
</evidence>